<evidence type="ECO:0000259" key="1">
    <source>
        <dbReference type="Pfam" id="PF12728"/>
    </source>
</evidence>
<dbReference type="RefSeq" id="WP_344092107.1">
    <property type="nucleotide sequence ID" value="NZ_BAAAOG010000001.1"/>
</dbReference>
<gene>
    <name evidence="2" type="ORF">GCM10009776_11450</name>
</gene>
<comment type="caution">
    <text evidence="2">The sequence shown here is derived from an EMBL/GenBank/DDBJ whole genome shotgun (WGS) entry which is preliminary data.</text>
</comment>
<organism evidence="2 3">
    <name type="scientific">Microbacterium deminutum</name>
    <dbReference type="NCBI Taxonomy" id="344164"/>
    <lineage>
        <taxon>Bacteria</taxon>
        <taxon>Bacillati</taxon>
        <taxon>Actinomycetota</taxon>
        <taxon>Actinomycetes</taxon>
        <taxon>Micrococcales</taxon>
        <taxon>Microbacteriaceae</taxon>
        <taxon>Microbacterium</taxon>
    </lineage>
</organism>
<dbReference type="InterPro" id="IPR041657">
    <property type="entry name" value="HTH_17"/>
</dbReference>
<dbReference type="Proteomes" id="UP001499933">
    <property type="component" value="Unassembled WGS sequence"/>
</dbReference>
<dbReference type="Pfam" id="PF12728">
    <property type="entry name" value="HTH_17"/>
    <property type="match status" value="1"/>
</dbReference>
<sequence>MTTPLLHPVYPDASTLLGGMSRSKLYTEIKSGAINVVRVGRRTYIAHSELERYVASLSTATVSA</sequence>
<dbReference type="EMBL" id="BAAAOG010000001">
    <property type="protein sequence ID" value="GAA1951148.1"/>
    <property type="molecule type" value="Genomic_DNA"/>
</dbReference>
<name>A0ABP5BRG2_9MICO</name>
<protein>
    <recommendedName>
        <fullName evidence="1">Helix-turn-helix domain-containing protein</fullName>
    </recommendedName>
</protein>
<evidence type="ECO:0000313" key="3">
    <source>
        <dbReference type="Proteomes" id="UP001499933"/>
    </source>
</evidence>
<feature type="domain" description="Helix-turn-helix" evidence="1">
    <location>
        <begin position="13"/>
        <end position="56"/>
    </location>
</feature>
<proteinExistence type="predicted"/>
<keyword evidence="3" id="KW-1185">Reference proteome</keyword>
<reference evidence="3" key="1">
    <citation type="journal article" date="2019" name="Int. J. Syst. Evol. Microbiol.">
        <title>The Global Catalogue of Microorganisms (GCM) 10K type strain sequencing project: providing services to taxonomists for standard genome sequencing and annotation.</title>
        <authorList>
            <consortium name="The Broad Institute Genomics Platform"/>
            <consortium name="The Broad Institute Genome Sequencing Center for Infectious Disease"/>
            <person name="Wu L."/>
            <person name="Ma J."/>
        </authorList>
    </citation>
    <scope>NUCLEOTIDE SEQUENCE [LARGE SCALE GENOMIC DNA]</scope>
    <source>
        <strain evidence="3">JCM 14901</strain>
    </source>
</reference>
<evidence type="ECO:0000313" key="2">
    <source>
        <dbReference type="EMBL" id="GAA1951148.1"/>
    </source>
</evidence>
<accession>A0ABP5BRG2</accession>